<keyword evidence="2 3" id="KW-0028">Amino-acid biosynthesis</keyword>
<dbReference type="CDD" id="cd02185">
    <property type="entry name" value="AroH"/>
    <property type="match status" value="1"/>
</dbReference>
<dbReference type="Proteomes" id="UP000000557">
    <property type="component" value="Chromosome"/>
</dbReference>
<evidence type="ECO:0000256" key="1">
    <source>
        <dbReference type="NCBIfam" id="TIGR01796"/>
    </source>
</evidence>
<dbReference type="UniPathway" id="UPA00120">
    <property type="reaction ID" value="UER00203"/>
</dbReference>
<reference evidence="4 5" key="1">
    <citation type="journal article" date="2003" name="DNA Res.">
        <title>Complete genome structure of Gloeobacter violaceus PCC 7421, a cyanobacterium that lacks thylakoids.</title>
        <authorList>
            <person name="Nakamura Y."/>
            <person name="Kaneko T."/>
            <person name="Sato S."/>
            <person name="Mimuro M."/>
            <person name="Miyashita H."/>
            <person name="Tsuchiya T."/>
            <person name="Sasamoto S."/>
            <person name="Watanabe A."/>
            <person name="Kawashima K."/>
            <person name="Kishida Y."/>
            <person name="Kiyokawa C."/>
            <person name="Kohara M."/>
            <person name="Matsumoto M."/>
            <person name="Matsuno A."/>
            <person name="Nakazaki N."/>
            <person name="Shimpo S."/>
            <person name="Takeuchi C."/>
            <person name="Yamada M."/>
            <person name="Tabata S."/>
        </authorList>
    </citation>
    <scope>NUCLEOTIDE SEQUENCE [LARGE SCALE GENOMIC DNA]</scope>
    <source>
        <strain evidence="5">ATCC 29082 / PCC 7421</strain>
    </source>
</reference>
<evidence type="ECO:0000256" key="3">
    <source>
        <dbReference type="PROSITE-ProRule" id="PRU00514"/>
    </source>
</evidence>
<dbReference type="SUPFAM" id="SSF55298">
    <property type="entry name" value="YjgF-like"/>
    <property type="match status" value="1"/>
</dbReference>
<dbReference type="PIRSF" id="PIRSF005965">
    <property type="entry name" value="Chor_mut_AroH"/>
    <property type="match status" value="1"/>
</dbReference>
<dbReference type="InterPro" id="IPR035959">
    <property type="entry name" value="RutC-like_sf"/>
</dbReference>
<evidence type="ECO:0000313" key="4">
    <source>
        <dbReference type="EMBL" id="BAC90646.1"/>
    </source>
</evidence>
<dbReference type="Gene3D" id="3.30.1330.40">
    <property type="entry name" value="RutC-like"/>
    <property type="match status" value="1"/>
</dbReference>
<evidence type="ECO:0000256" key="2">
    <source>
        <dbReference type="PIRSR" id="PIRSR005965-1"/>
    </source>
</evidence>
<protein>
    <recommendedName>
        <fullName evidence="1 3">chorismate mutase</fullName>
        <ecNumber evidence="1 3">5.4.99.5</ecNumber>
    </recommendedName>
</protein>
<dbReference type="GO" id="GO:0009073">
    <property type="term" value="P:aromatic amino acid family biosynthetic process"/>
    <property type="evidence" value="ECO:0007669"/>
    <property type="project" value="UniProtKB-UniRule"/>
</dbReference>
<dbReference type="GO" id="GO:0008652">
    <property type="term" value="P:amino acid biosynthetic process"/>
    <property type="evidence" value="ECO:0007669"/>
    <property type="project" value="UniProtKB-UniRule"/>
</dbReference>
<dbReference type="EMBL" id="BA000045">
    <property type="protein sequence ID" value="BAC90646.1"/>
    <property type="molecule type" value="Genomic_DNA"/>
</dbReference>
<organism evidence="4 5">
    <name type="scientific">Gloeobacter violaceus (strain ATCC 29082 / PCC 7421)</name>
    <dbReference type="NCBI Taxonomy" id="251221"/>
    <lineage>
        <taxon>Bacteria</taxon>
        <taxon>Bacillati</taxon>
        <taxon>Cyanobacteriota</taxon>
        <taxon>Cyanophyceae</taxon>
        <taxon>Gloeobacterales</taxon>
        <taxon>Gloeobacteraceae</taxon>
        <taxon>Gloeobacter</taxon>
    </lineage>
</organism>
<dbReference type="NCBIfam" id="TIGR01796">
    <property type="entry name" value="CM_mono_aroH"/>
    <property type="match status" value="1"/>
</dbReference>
<keyword evidence="5" id="KW-1185">Reference proteome</keyword>
<dbReference type="RefSeq" id="WP_011142699.1">
    <property type="nucleotide sequence ID" value="NC_005125.1"/>
</dbReference>
<proteinExistence type="predicted"/>
<dbReference type="EnsemblBacteria" id="BAC90646">
    <property type="protein sequence ID" value="BAC90646"/>
    <property type="gene ID" value="BAC90646"/>
</dbReference>
<dbReference type="PANTHER" id="PTHR21164">
    <property type="entry name" value="CHORISMATE MUTASE"/>
    <property type="match status" value="1"/>
</dbReference>
<dbReference type="EC" id="5.4.99.5" evidence="1 3"/>
<feature type="binding site" evidence="2">
    <location>
        <position position="111"/>
    </location>
    <ligand>
        <name>prephenate</name>
        <dbReference type="ChEBI" id="CHEBI:29934"/>
    </ligand>
</feature>
<dbReference type="STRING" id="251221.gene:10760207"/>
<dbReference type="InParanoid" id="Q7NH32"/>
<gene>
    <name evidence="4" type="ordered locus">glr2705</name>
</gene>
<dbReference type="OrthoDB" id="9802232at2"/>
<dbReference type="HOGENOM" id="CLU_133236_1_0_3"/>
<dbReference type="KEGG" id="gvi:glr2705"/>
<reference evidence="4 5" key="2">
    <citation type="journal article" date="2003" name="DNA Res.">
        <title>Complete genome structure of Gloeobacter violaceus PCC 7421, a cyanobacterium that lacks thylakoids (supplement).</title>
        <authorList>
            <person name="Nakamura Y."/>
            <person name="Kaneko T."/>
            <person name="Sato S."/>
            <person name="Mimuro M."/>
            <person name="Miyashita H."/>
            <person name="Tsuchiya T."/>
            <person name="Sasamoto S."/>
            <person name="Watanabe A."/>
            <person name="Kawashima K."/>
            <person name="Kishida Y."/>
            <person name="Kiyokawa C."/>
            <person name="Kohara M."/>
            <person name="Matsumoto M."/>
            <person name="Matsuno A."/>
            <person name="Nakazaki N."/>
            <person name="Shimpo S."/>
            <person name="Takeuchi C."/>
            <person name="Yamada M."/>
            <person name="Tabata S."/>
        </authorList>
    </citation>
    <scope>NUCLEOTIDE SEQUENCE [LARGE SCALE GENOMIC DNA]</scope>
    <source>
        <strain evidence="5">ATCC 29082 / PCC 7421</strain>
    </source>
</reference>
<dbReference type="PATRIC" id="fig|251221.4.peg.2731"/>
<dbReference type="Pfam" id="PF07736">
    <property type="entry name" value="CM_1"/>
    <property type="match status" value="1"/>
</dbReference>
<dbReference type="eggNOG" id="COG4401">
    <property type="taxonomic scope" value="Bacteria"/>
</dbReference>
<dbReference type="InterPro" id="IPR008243">
    <property type="entry name" value="Chorismate_mutase_AroH"/>
</dbReference>
<dbReference type="PROSITE" id="PS51167">
    <property type="entry name" value="CHORISMATE_MUT_1"/>
    <property type="match status" value="1"/>
</dbReference>
<dbReference type="PANTHER" id="PTHR21164:SF0">
    <property type="entry name" value="CHORISMATE MUTASE AROH"/>
    <property type="match status" value="1"/>
</dbReference>
<dbReference type="PhylomeDB" id="Q7NH32"/>
<accession>Q7NH32</accession>
<dbReference type="GO" id="GO:0046417">
    <property type="term" value="P:chorismate metabolic process"/>
    <property type="evidence" value="ECO:0000318"/>
    <property type="project" value="GO_Central"/>
</dbReference>
<keyword evidence="2 3" id="KW-0057">Aromatic amino acid biosynthesis</keyword>
<feature type="binding site" evidence="2">
    <location>
        <position position="93"/>
    </location>
    <ligand>
        <name>prephenate</name>
        <dbReference type="ChEBI" id="CHEBI:29934"/>
    </ligand>
</feature>
<evidence type="ECO:0000313" key="5">
    <source>
        <dbReference type="Proteomes" id="UP000000557"/>
    </source>
</evidence>
<sequence length="123" mass="13616">MGWCVRGIRGATTVEENSKAAIEQAVVELMASICERNVFEPQDIGCVIFTATSDLDALFPSQAARCHLRGWENVALLDLAQLEVPGSIPRCIRVLLQINTPHPQPEIQHVYLRGARGLRPDRV</sequence>
<dbReference type="GO" id="GO:0004106">
    <property type="term" value="F:chorismate mutase activity"/>
    <property type="evidence" value="ECO:0000318"/>
    <property type="project" value="GO_Central"/>
</dbReference>
<keyword evidence="3" id="KW-0413">Isomerase</keyword>
<dbReference type="AlphaFoldDB" id="Q7NH32"/>
<name>Q7NH32_GLOVI</name>
<comment type="catalytic activity">
    <reaction evidence="3">
        <text>chorismate = prephenate</text>
        <dbReference type="Rhea" id="RHEA:13897"/>
        <dbReference type="ChEBI" id="CHEBI:29748"/>
        <dbReference type="ChEBI" id="CHEBI:29934"/>
        <dbReference type="EC" id="5.4.99.5"/>
    </reaction>
</comment>
<feature type="binding site" evidence="2">
    <location>
        <position position="9"/>
    </location>
    <ligand>
        <name>prephenate</name>
        <dbReference type="ChEBI" id="CHEBI:29934"/>
    </ligand>
</feature>